<organism evidence="1 2">
    <name type="scientific">Campylobacter rectus RM3267</name>
    <dbReference type="NCBI Taxonomy" id="553218"/>
    <lineage>
        <taxon>Bacteria</taxon>
        <taxon>Pseudomonadati</taxon>
        <taxon>Campylobacterota</taxon>
        <taxon>Epsilonproteobacteria</taxon>
        <taxon>Campylobacterales</taxon>
        <taxon>Campylobacteraceae</taxon>
        <taxon>Campylobacter</taxon>
    </lineage>
</organism>
<accession>B9CXS5</accession>
<evidence type="ECO:0000313" key="2">
    <source>
        <dbReference type="Proteomes" id="UP000003082"/>
    </source>
</evidence>
<name>B9CXS5_CAMRE</name>
<proteinExistence type="predicted"/>
<protein>
    <submittedName>
        <fullName evidence="1">Uncharacterized protein</fullName>
    </submittedName>
</protein>
<reference evidence="1 2" key="1">
    <citation type="submission" date="2008-08" db="EMBL/GenBank/DDBJ databases">
        <authorList>
            <person name="Madupu R."/>
            <person name="Durkin A.S."/>
            <person name="Torralba M."/>
            <person name="Methe B."/>
            <person name="Sutton G.G."/>
            <person name="Strausberg R.L."/>
            <person name="Nelson K.E."/>
        </authorList>
    </citation>
    <scope>NUCLEOTIDE SEQUENCE [LARGE SCALE GENOMIC DNA]</scope>
    <source>
        <strain evidence="1 2">RM3267</strain>
    </source>
</reference>
<gene>
    <name evidence="1" type="ORF">CAMRE0001_0079</name>
</gene>
<dbReference type="EMBL" id="ACFU01000001">
    <property type="protein sequence ID" value="EEF15331.1"/>
    <property type="molecule type" value="Genomic_DNA"/>
</dbReference>
<keyword evidence="2" id="KW-1185">Reference proteome</keyword>
<evidence type="ECO:0000313" key="1">
    <source>
        <dbReference type="EMBL" id="EEF15331.1"/>
    </source>
</evidence>
<dbReference type="Proteomes" id="UP000003082">
    <property type="component" value="Unassembled WGS sequence"/>
</dbReference>
<sequence>MRKPSINRININLATPAPLQIYFNDTATGVKFSLILRQI</sequence>
<comment type="caution">
    <text evidence="1">The sequence shown here is derived from an EMBL/GenBank/DDBJ whole genome shotgun (WGS) entry which is preliminary data.</text>
</comment>
<dbReference type="AlphaFoldDB" id="B9CXS5"/>